<dbReference type="AlphaFoldDB" id="A0A0R1XJU9"/>
<comment type="caution">
    <text evidence="2">The sequence shown here is derived from an EMBL/GenBank/DDBJ whole genome shotgun (WGS) entry which is preliminary data.</text>
</comment>
<organism evidence="2 3">
    <name type="scientific">Schleiferilactobacillus harbinensis DSM 16991</name>
    <dbReference type="NCBI Taxonomy" id="1122147"/>
    <lineage>
        <taxon>Bacteria</taxon>
        <taxon>Bacillati</taxon>
        <taxon>Bacillota</taxon>
        <taxon>Bacilli</taxon>
        <taxon>Lactobacillales</taxon>
        <taxon>Lactobacillaceae</taxon>
        <taxon>Schleiferilactobacillus</taxon>
    </lineage>
</organism>
<evidence type="ECO:0000313" key="2">
    <source>
        <dbReference type="EMBL" id="KRM27654.1"/>
    </source>
</evidence>
<protein>
    <recommendedName>
        <fullName evidence="1">VOC domain-containing protein</fullName>
    </recommendedName>
</protein>
<dbReference type="PATRIC" id="fig|1122147.4.peg.2491"/>
<dbReference type="PANTHER" id="PTHR36113">
    <property type="entry name" value="LYASE, PUTATIVE-RELATED-RELATED"/>
    <property type="match status" value="1"/>
</dbReference>
<evidence type="ECO:0000313" key="3">
    <source>
        <dbReference type="Proteomes" id="UP000050949"/>
    </source>
</evidence>
<dbReference type="EMBL" id="AZFW01000044">
    <property type="protein sequence ID" value="KRM27654.1"/>
    <property type="molecule type" value="Genomic_DNA"/>
</dbReference>
<name>A0A0R1XJU9_9LACO</name>
<sequence>MQNNTTMRMVKGSGMLMAINGALHHVEVYVRNLDNSKQFYDWLLVDHLGYRVYQQWPSGISYILGEGTYLVFVQSQKLQQAYNRTNVGLNHLAFNMVGQDAVDRLHADLGRLPYHELYAERYSFAGGPDHYALYLEDPDRIKIEIVAVLA</sequence>
<dbReference type="InterPro" id="IPR051332">
    <property type="entry name" value="Fosfomycin_Res_Enzymes"/>
</dbReference>
<evidence type="ECO:0000259" key="1">
    <source>
        <dbReference type="PROSITE" id="PS51819"/>
    </source>
</evidence>
<reference evidence="2 3" key="1">
    <citation type="journal article" date="2015" name="Genome Announc.">
        <title>Expanding the biotechnology potential of lactobacilli through comparative genomics of 213 strains and associated genera.</title>
        <authorList>
            <person name="Sun Z."/>
            <person name="Harris H.M."/>
            <person name="McCann A."/>
            <person name="Guo C."/>
            <person name="Argimon S."/>
            <person name="Zhang W."/>
            <person name="Yang X."/>
            <person name="Jeffery I.B."/>
            <person name="Cooney J.C."/>
            <person name="Kagawa T.F."/>
            <person name="Liu W."/>
            <person name="Song Y."/>
            <person name="Salvetti E."/>
            <person name="Wrobel A."/>
            <person name="Rasinkangas P."/>
            <person name="Parkhill J."/>
            <person name="Rea M.C."/>
            <person name="O'Sullivan O."/>
            <person name="Ritari J."/>
            <person name="Douillard F.P."/>
            <person name="Paul Ross R."/>
            <person name="Yang R."/>
            <person name="Briner A.E."/>
            <person name="Felis G.E."/>
            <person name="de Vos W.M."/>
            <person name="Barrangou R."/>
            <person name="Klaenhammer T.R."/>
            <person name="Caufield P.W."/>
            <person name="Cui Y."/>
            <person name="Zhang H."/>
            <person name="O'Toole P.W."/>
        </authorList>
    </citation>
    <scope>NUCLEOTIDE SEQUENCE [LARGE SCALE GENOMIC DNA]</scope>
    <source>
        <strain evidence="2 3">DSM 16991</strain>
    </source>
</reference>
<dbReference type="Gene3D" id="3.10.180.10">
    <property type="entry name" value="2,3-Dihydroxybiphenyl 1,2-Dioxygenase, domain 1"/>
    <property type="match status" value="1"/>
</dbReference>
<gene>
    <name evidence="2" type="ORF">FC91_GL002412</name>
</gene>
<feature type="domain" description="VOC" evidence="1">
    <location>
        <begin position="22"/>
        <end position="148"/>
    </location>
</feature>
<dbReference type="PROSITE" id="PS51819">
    <property type="entry name" value="VOC"/>
    <property type="match status" value="1"/>
</dbReference>
<dbReference type="InterPro" id="IPR037523">
    <property type="entry name" value="VOC_core"/>
</dbReference>
<proteinExistence type="predicted"/>
<dbReference type="Proteomes" id="UP000050949">
    <property type="component" value="Unassembled WGS sequence"/>
</dbReference>
<accession>A0A0R1XJU9</accession>
<dbReference type="eggNOG" id="COG0346">
    <property type="taxonomic scope" value="Bacteria"/>
</dbReference>
<dbReference type="InterPro" id="IPR029068">
    <property type="entry name" value="Glyas_Bleomycin-R_OHBP_Dase"/>
</dbReference>
<dbReference type="PANTHER" id="PTHR36113:SF6">
    <property type="entry name" value="FOSFOMYCIN RESISTANCE PROTEIN FOSX"/>
    <property type="match status" value="1"/>
</dbReference>
<dbReference type="SUPFAM" id="SSF54593">
    <property type="entry name" value="Glyoxalase/Bleomycin resistance protein/Dihydroxybiphenyl dioxygenase"/>
    <property type="match status" value="1"/>
</dbReference>